<evidence type="ECO:0000313" key="3">
    <source>
        <dbReference type="Proteomes" id="UP000593572"/>
    </source>
</evidence>
<dbReference type="Gene3D" id="3.30.420.10">
    <property type="entry name" value="Ribonuclease H-like superfamily/Ribonuclease H"/>
    <property type="match status" value="1"/>
</dbReference>
<dbReference type="PANTHER" id="PTHR47723:SF19">
    <property type="entry name" value="POLYNUCLEOTIDYL TRANSFERASE, RIBONUCLEASE H-LIKE SUPERFAMILY PROTEIN"/>
    <property type="match status" value="1"/>
</dbReference>
<feature type="domain" description="RNase H type-1" evidence="1">
    <location>
        <begin position="38"/>
        <end position="132"/>
    </location>
</feature>
<dbReference type="EMBL" id="JABEZX010000010">
    <property type="protein sequence ID" value="MBA0567982.1"/>
    <property type="molecule type" value="Genomic_DNA"/>
</dbReference>
<gene>
    <name evidence="2" type="ORF">Golob_005510</name>
</gene>
<dbReference type="InterPro" id="IPR044730">
    <property type="entry name" value="RNase_H-like_dom_plant"/>
</dbReference>
<proteinExistence type="predicted"/>
<evidence type="ECO:0000313" key="2">
    <source>
        <dbReference type="EMBL" id="MBA0567982.1"/>
    </source>
</evidence>
<accession>A0A7J8MTS0</accession>
<comment type="caution">
    <text evidence="2">The sequence shown here is derived from an EMBL/GenBank/DDBJ whole genome shotgun (WGS) entry which is preliminary data.</text>
</comment>
<dbReference type="GO" id="GO:0004523">
    <property type="term" value="F:RNA-DNA hybrid ribonuclease activity"/>
    <property type="evidence" value="ECO:0007669"/>
    <property type="project" value="InterPro"/>
</dbReference>
<evidence type="ECO:0000259" key="1">
    <source>
        <dbReference type="Pfam" id="PF13456"/>
    </source>
</evidence>
<name>A0A7J8MTS0_9ROSI</name>
<protein>
    <recommendedName>
        <fullName evidence="1">RNase H type-1 domain-containing protein</fullName>
    </recommendedName>
</protein>
<dbReference type="Proteomes" id="UP000593572">
    <property type="component" value="Unassembled WGS sequence"/>
</dbReference>
<dbReference type="Pfam" id="PF13456">
    <property type="entry name" value="RVT_3"/>
    <property type="match status" value="1"/>
</dbReference>
<dbReference type="AlphaFoldDB" id="A0A7J8MTS0"/>
<reference evidence="2 3" key="1">
    <citation type="journal article" date="2019" name="Genome Biol. Evol.">
        <title>Insights into the evolution of the New World diploid cottons (Gossypium, subgenus Houzingenia) based on genome sequencing.</title>
        <authorList>
            <person name="Grover C.E."/>
            <person name="Arick M.A. 2nd"/>
            <person name="Thrash A."/>
            <person name="Conover J.L."/>
            <person name="Sanders W.S."/>
            <person name="Peterson D.G."/>
            <person name="Frelichowski J.E."/>
            <person name="Scheffler J.A."/>
            <person name="Scheffler B.E."/>
            <person name="Wendel J.F."/>
        </authorList>
    </citation>
    <scope>NUCLEOTIDE SEQUENCE [LARGE SCALE GENOMIC DNA]</scope>
    <source>
        <strain evidence="2">157</strain>
        <tissue evidence="2">Leaf</tissue>
    </source>
</reference>
<dbReference type="InterPro" id="IPR002156">
    <property type="entry name" value="RNaseH_domain"/>
</dbReference>
<dbReference type="InterPro" id="IPR036397">
    <property type="entry name" value="RNaseH_sf"/>
</dbReference>
<dbReference type="CDD" id="cd06222">
    <property type="entry name" value="RNase_H_like"/>
    <property type="match status" value="1"/>
</dbReference>
<feature type="non-terminal residue" evidence="2">
    <location>
        <position position="142"/>
    </location>
</feature>
<sequence>DVVGFIKAYATEYNQLENCQKLGLIEEKLFGNPLKINRNSEGLVMGSCVYLWERIRDQTTVEAKACLQSVIFVEDLGFKRACVEGDALTAIKKLRMEGNDRSYIGNIINEIKDILSRFETLTFRHVPRTTNEEEHGLVVWRR</sequence>
<keyword evidence="3" id="KW-1185">Reference proteome</keyword>
<dbReference type="GO" id="GO:0003676">
    <property type="term" value="F:nucleic acid binding"/>
    <property type="evidence" value="ECO:0007669"/>
    <property type="project" value="InterPro"/>
</dbReference>
<organism evidence="2 3">
    <name type="scientific">Gossypium lobatum</name>
    <dbReference type="NCBI Taxonomy" id="34289"/>
    <lineage>
        <taxon>Eukaryota</taxon>
        <taxon>Viridiplantae</taxon>
        <taxon>Streptophyta</taxon>
        <taxon>Embryophyta</taxon>
        <taxon>Tracheophyta</taxon>
        <taxon>Spermatophyta</taxon>
        <taxon>Magnoliopsida</taxon>
        <taxon>eudicotyledons</taxon>
        <taxon>Gunneridae</taxon>
        <taxon>Pentapetalae</taxon>
        <taxon>rosids</taxon>
        <taxon>malvids</taxon>
        <taxon>Malvales</taxon>
        <taxon>Malvaceae</taxon>
        <taxon>Malvoideae</taxon>
        <taxon>Gossypium</taxon>
    </lineage>
</organism>
<dbReference type="InterPro" id="IPR053151">
    <property type="entry name" value="RNase_H-like"/>
</dbReference>
<dbReference type="PANTHER" id="PTHR47723">
    <property type="entry name" value="OS05G0353850 PROTEIN"/>
    <property type="match status" value="1"/>
</dbReference>